<dbReference type="InterPro" id="IPR028096">
    <property type="entry name" value="EfeO_Cupredoxin"/>
</dbReference>
<protein>
    <submittedName>
        <fullName evidence="2">Cupredoxin domain-containing protein</fullName>
    </submittedName>
</protein>
<reference evidence="2 3" key="1">
    <citation type="submission" date="2024-06" db="EMBL/GenBank/DDBJ databases">
        <title>The Natural Products Discovery Center: Release of the First 8490 Sequenced Strains for Exploring Actinobacteria Biosynthetic Diversity.</title>
        <authorList>
            <person name="Kalkreuter E."/>
            <person name="Kautsar S.A."/>
            <person name="Yang D."/>
            <person name="Bader C.D."/>
            <person name="Teijaro C.N."/>
            <person name="Fluegel L."/>
            <person name="Davis C.M."/>
            <person name="Simpson J.R."/>
            <person name="Lauterbach L."/>
            <person name="Steele A.D."/>
            <person name="Gui C."/>
            <person name="Meng S."/>
            <person name="Li G."/>
            <person name="Viehrig K."/>
            <person name="Ye F."/>
            <person name="Su P."/>
            <person name="Kiefer A.F."/>
            <person name="Nichols A."/>
            <person name="Cepeda A.J."/>
            <person name="Yan W."/>
            <person name="Fan B."/>
            <person name="Jiang Y."/>
            <person name="Adhikari A."/>
            <person name="Zheng C.-J."/>
            <person name="Schuster L."/>
            <person name="Cowan T.M."/>
            <person name="Smanski M.J."/>
            <person name="Chevrette M.G."/>
            <person name="De Carvalho L.P.S."/>
            <person name="Shen B."/>
        </authorList>
    </citation>
    <scope>NUCLEOTIDE SEQUENCE [LARGE SCALE GENOMIC DNA]</scope>
    <source>
        <strain evidence="2 3">NPDC050403</strain>
    </source>
</reference>
<dbReference type="Proteomes" id="UP001551695">
    <property type="component" value="Unassembled WGS sequence"/>
</dbReference>
<evidence type="ECO:0000313" key="2">
    <source>
        <dbReference type="EMBL" id="MEV0711638.1"/>
    </source>
</evidence>
<sequence>MSGIAVLALVTACDSSDDTPIALPPPGPAPNPAVTITIDDLTYSDLPTITPGAVVTVVNHDQVRHSVTSRRPGLFDKQVEAGQTITFKAPVEIGSHPFYCRYHAFMEGWFSIRQRQ</sequence>
<dbReference type="RefSeq" id="WP_355091891.1">
    <property type="nucleotide sequence ID" value="NZ_JBEXKW010000167.1"/>
</dbReference>
<accession>A0ABV3G1T3</accession>
<proteinExistence type="predicted"/>
<dbReference type="Gene3D" id="2.60.40.420">
    <property type="entry name" value="Cupredoxins - blue copper proteins"/>
    <property type="match status" value="1"/>
</dbReference>
<feature type="domain" description="EfeO-type cupredoxin-like" evidence="1">
    <location>
        <begin position="9"/>
        <end position="108"/>
    </location>
</feature>
<organism evidence="2 3">
    <name type="scientific">Nocardia aurea</name>
    <dbReference type="NCBI Taxonomy" id="2144174"/>
    <lineage>
        <taxon>Bacteria</taxon>
        <taxon>Bacillati</taxon>
        <taxon>Actinomycetota</taxon>
        <taxon>Actinomycetes</taxon>
        <taxon>Mycobacteriales</taxon>
        <taxon>Nocardiaceae</taxon>
        <taxon>Nocardia</taxon>
    </lineage>
</organism>
<evidence type="ECO:0000259" key="1">
    <source>
        <dbReference type="Pfam" id="PF13473"/>
    </source>
</evidence>
<dbReference type="Pfam" id="PF13473">
    <property type="entry name" value="Cupredoxin_1"/>
    <property type="match status" value="1"/>
</dbReference>
<dbReference type="EMBL" id="JBFAKC010000016">
    <property type="protein sequence ID" value="MEV0711638.1"/>
    <property type="molecule type" value="Genomic_DNA"/>
</dbReference>
<gene>
    <name evidence="2" type="ORF">AB0I48_29180</name>
</gene>
<comment type="caution">
    <text evidence="2">The sequence shown here is derived from an EMBL/GenBank/DDBJ whole genome shotgun (WGS) entry which is preliminary data.</text>
</comment>
<keyword evidence="3" id="KW-1185">Reference proteome</keyword>
<dbReference type="InterPro" id="IPR008972">
    <property type="entry name" value="Cupredoxin"/>
</dbReference>
<name>A0ABV3G1T3_9NOCA</name>
<dbReference type="SUPFAM" id="SSF49503">
    <property type="entry name" value="Cupredoxins"/>
    <property type="match status" value="1"/>
</dbReference>
<evidence type="ECO:0000313" key="3">
    <source>
        <dbReference type="Proteomes" id="UP001551695"/>
    </source>
</evidence>